<dbReference type="Gene3D" id="3.40.50.1360">
    <property type="match status" value="1"/>
</dbReference>
<evidence type="ECO:0000313" key="3">
    <source>
        <dbReference type="EMBL" id="PSF34537.1"/>
    </source>
</evidence>
<dbReference type="InterPro" id="IPR004547">
    <property type="entry name" value="Glucosamine6P_isomerase"/>
</dbReference>
<dbReference type="SUPFAM" id="SSF100950">
    <property type="entry name" value="NagB/RpiA/CoA transferase-like"/>
    <property type="match status" value="1"/>
</dbReference>
<dbReference type="GO" id="GO:0005975">
    <property type="term" value="P:carbohydrate metabolic process"/>
    <property type="evidence" value="ECO:0007669"/>
    <property type="project" value="InterPro"/>
</dbReference>
<evidence type="ECO:0000259" key="2">
    <source>
        <dbReference type="Pfam" id="PF01182"/>
    </source>
</evidence>
<evidence type="ECO:0000256" key="1">
    <source>
        <dbReference type="ARBA" id="ARBA00023277"/>
    </source>
</evidence>
<dbReference type="Pfam" id="PF01182">
    <property type="entry name" value="Glucosamine_iso"/>
    <property type="match status" value="1"/>
</dbReference>
<sequence length="261" mass="29365">MLVSNLLKSQSVDHLSVNVYSSEFELALGAAQIVREYLMNILDQQTEARILLATGNTQIQFLDALIALGGVDWSRLVLFHLDEYLGIKAENTASFCYYLRERVEKKVKPKQFHYIKGDATEPLTECDRYANLLKTQPIDLCFLGIGQNGHIAFNEPSVANFNDPHWVKLVKLEESTQQIQVKQGYFPNLDAVPQYAYTVTIPTILSSKKIICLASGINKAGIVKTALEEEITVSYPVSILRRHQNAHLFLDAHSASLLQNR</sequence>
<feature type="domain" description="Glucosamine/galactosamine-6-phosphate isomerase" evidence="2">
    <location>
        <begin position="24"/>
        <end position="244"/>
    </location>
</feature>
<reference evidence="3 4" key="1">
    <citation type="submission" date="2018-03" db="EMBL/GenBank/DDBJ databases">
        <title>The ancient ancestry and fast evolution of plastids.</title>
        <authorList>
            <person name="Moore K.R."/>
            <person name="Magnabosco C."/>
            <person name="Momper L."/>
            <person name="Gold D.A."/>
            <person name="Bosak T."/>
            <person name="Fournier G.P."/>
        </authorList>
    </citation>
    <scope>NUCLEOTIDE SEQUENCE [LARGE SCALE GENOMIC DNA]</scope>
    <source>
        <strain evidence="3 4">CCALA 016</strain>
    </source>
</reference>
<dbReference type="InterPro" id="IPR006148">
    <property type="entry name" value="Glc/Gal-6P_isomerase"/>
</dbReference>
<keyword evidence="4" id="KW-1185">Reference proteome</keyword>
<dbReference type="PANTHER" id="PTHR11280">
    <property type="entry name" value="GLUCOSAMINE-6-PHOSPHATE ISOMERASE"/>
    <property type="match status" value="1"/>
</dbReference>
<evidence type="ECO:0000313" key="4">
    <source>
        <dbReference type="Proteomes" id="UP000239001"/>
    </source>
</evidence>
<protein>
    <submittedName>
        <fullName evidence="3">Glucosamine-6-phosphate deaminase</fullName>
    </submittedName>
</protein>
<proteinExistence type="predicted"/>
<organism evidence="3 4">
    <name type="scientific">Aphanothece hegewaldii CCALA 016</name>
    <dbReference type="NCBI Taxonomy" id="2107694"/>
    <lineage>
        <taxon>Bacteria</taxon>
        <taxon>Bacillati</taxon>
        <taxon>Cyanobacteriota</taxon>
        <taxon>Cyanophyceae</taxon>
        <taxon>Oscillatoriophycideae</taxon>
        <taxon>Chroococcales</taxon>
        <taxon>Aphanothecaceae</taxon>
        <taxon>Aphanothece</taxon>
    </lineage>
</organism>
<dbReference type="AlphaFoldDB" id="A0A2T1LTU2"/>
<dbReference type="GO" id="GO:0006043">
    <property type="term" value="P:glucosamine catabolic process"/>
    <property type="evidence" value="ECO:0007669"/>
    <property type="project" value="TreeGrafter"/>
</dbReference>
<comment type="caution">
    <text evidence="3">The sequence shown here is derived from an EMBL/GenBank/DDBJ whole genome shotgun (WGS) entry which is preliminary data.</text>
</comment>
<dbReference type="Proteomes" id="UP000239001">
    <property type="component" value="Unassembled WGS sequence"/>
</dbReference>
<dbReference type="PANTHER" id="PTHR11280:SF6">
    <property type="entry name" value="GLUCOSAMINE-6-PHOSPHATE ISOMERASE NAGB"/>
    <property type="match status" value="1"/>
</dbReference>
<name>A0A2T1LTU2_9CHRO</name>
<gene>
    <name evidence="3" type="ORF">C7H19_18395</name>
</gene>
<dbReference type="GO" id="GO:0006046">
    <property type="term" value="P:N-acetylglucosamine catabolic process"/>
    <property type="evidence" value="ECO:0007669"/>
    <property type="project" value="TreeGrafter"/>
</dbReference>
<dbReference type="InterPro" id="IPR037171">
    <property type="entry name" value="NagB/RpiA_transferase-like"/>
</dbReference>
<dbReference type="GO" id="GO:0005737">
    <property type="term" value="C:cytoplasm"/>
    <property type="evidence" value="ECO:0007669"/>
    <property type="project" value="TreeGrafter"/>
</dbReference>
<keyword evidence="1" id="KW-0119">Carbohydrate metabolism</keyword>
<dbReference type="GO" id="GO:0004342">
    <property type="term" value="F:glucosamine-6-phosphate deaminase activity"/>
    <property type="evidence" value="ECO:0007669"/>
    <property type="project" value="InterPro"/>
</dbReference>
<accession>A0A2T1LTU2</accession>
<reference evidence="3 4" key="2">
    <citation type="submission" date="2018-03" db="EMBL/GenBank/DDBJ databases">
        <authorList>
            <person name="Keele B.F."/>
        </authorList>
    </citation>
    <scope>NUCLEOTIDE SEQUENCE [LARGE SCALE GENOMIC DNA]</scope>
    <source>
        <strain evidence="3 4">CCALA 016</strain>
    </source>
</reference>
<dbReference type="RefSeq" id="WP_106458382.1">
    <property type="nucleotide sequence ID" value="NZ_PXOH01000025.1"/>
</dbReference>
<dbReference type="GO" id="GO:0019262">
    <property type="term" value="P:N-acetylneuraminate catabolic process"/>
    <property type="evidence" value="ECO:0007669"/>
    <property type="project" value="TreeGrafter"/>
</dbReference>
<dbReference type="GO" id="GO:0042802">
    <property type="term" value="F:identical protein binding"/>
    <property type="evidence" value="ECO:0007669"/>
    <property type="project" value="TreeGrafter"/>
</dbReference>
<dbReference type="EMBL" id="PXOH01000025">
    <property type="protein sequence ID" value="PSF34537.1"/>
    <property type="molecule type" value="Genomic_DNA"/>
</dbReference>
<dbReference type="OrthoDB" id="9791139at2"/>
<dbReference type="CDD" id="cd01399">
    <property type="entry name" value="GlcN6P_deaminase"/>
    <property type="match status" value="1"/>
</dbReference>